<evidence type="ECO:0000256" key="4">
    <source>
        <dbReference type="HAMAP-Rule" id="MF_00171"/>
    </source>
</evidence>
<evidence type="ECO:0000313" key="9">
    <source>
        <dbReference type="EMBL" id="VVC75862.1"/>
    </source>
</evidence>
<dbReference type="GO" id="GO:0031119">
    <property type="term" value="P:tRNA pseudouridine synthesis"/>
    <property type="evidence" value="ECO:0007669"/>
    <property type="project" value="UniProtKB-UniRule"/>
</dbReference>
<dbReference type="HAMAP" id="MF_00171">
    <property type="entry name" value="TruA"/>
    <property type="match status" value="1"/>
</dbReference>
<feature type="domain" description="Pseudouridine synthase I TruA alpha/beta" evidence="8">
    <location>
        <begin position="8"/>
        <end position="102"/>
    </location>
</feature>
<dbReference type="GO" id="GO:0003723">
    <property type="term" value="F:RNA binding"/>
    <property type="evidence" value="ECO:0007669"/>
    <property type="project" value="InterPro"/>
</dbReference>
<evidence type="ECO:0000256" key="6">
    <source>
        <dbReference type="PIRSR" id="PIRSR001430-2"/>
    </source>
</evidence>
<gene>
    <name evidence="4 9" type="primary">truA</name>
    <name evidence="9" type="ORF">AQUSIP_11590</name>
</gene>
<dbReference type="Gene3D" id="3.30.70.660">
    <property type="entry name" value="Pseudouridine synthase I, catalytic domain, C-terminal subdomain"/>
    <property type="match status" value="1"/>
</dbReference>
<protein>
    <recommendedName>
        <fullName evidence="4">tRNA pseudouridine synthase A</fullName>
        <ecNumber evidence="4">5.4.99.12</ecNumber>
    </recommendedName>
    <alternativeName>
        <fullName evidence="4">tRNA pseudouridine(38-40) synthase</fullName>
    </alternativeName>
    <alternativeName>
        <fullName evidence="4">tRNA pseudouridylate synthase I</fullName>
    </alternativeName>
    <alternativeName>
        <fullName evidence="4">tRNA-uridine isomerase I</fullName>
    </alternativeName>
</protein>
<feature type="active site" description="Nucleophile" evidence="4 5">
    <location>
        <position position="51"/>
    </location>
</feature>
<dbReference type="Gene3D" id="3.30.70.580">
    <property type="entry name" value="Pseudouridine synthase I, catalytic domain, N-terminal subdomain"/>
    <property type="match status" value="1"/>
</dbReference>
<dbReference type="EMBL" id="LR699119">
    <property type="protein sequence ID" value="VVC75862.1"/>
    <property type="molecule type" value="Genomic_DNA"/>
</dbReference>
<dbReference type="PIRSF" id="PIRSF001430">
    <property type="entry name" value="tRNA_psdUrid_synth"/>
    <property type="match status" value="1"/>
</dbReference>
<dbReference type="RefSeq" id="WP_148339133.1">
    <property type="nucleotide sequence ID" value="NZ_LR699119.1"/>
</dbReference>
<dbReference type="Proteomes" id="UP000324194">
    <property type="component" value="Chromosome 1"/>
</dbReference>
<dbReference type="EC" id="5.4.99.12" evidence="4"/>
<dbReference type="InterPro" id="IPR020103">
    <property type="entry name" value="PsdUridine_synth_cat_dom_sf"/>
</dbReference>
<evidence type="ECO:0000259" key="8">
    <source>
        <dbReference type="Pfam" id="PF01416"/>
    </source>
</evidence>
<dbReference type="CDD" id="cd02570">
    <property type="entry name" value="PseudoU_synth_EcTruA"/>
    <property type="match status" value="1"/>
</dbReference>
<evidence type="ECO:0000313" key="10">
    <source>
        <dbReference type="Proteomes" id="UP000324194"/>
    </source>
</evidence>
<dbReference type="InterPro" id="IPR020095">
    <property type="entry name" value="PsdUridine_synth_TruA_C"/>
</dbReference>
<proteinExistence type="inferred from homology"/>
<comment type="catalytic activity">
    <reaction evidence="4 7">
        <text>uridine(38/39/40) in tRNA = pseudouridine(38/39/40) in tRNA</text>
        <dbReference type="Rhea" id="RHEA:22376"/>
        <dbReference type="Rhea" id="RHEA-COMP:10085"/>
        <dbReference type="Rhea" id="RHEA-COMP:10087"/>
        <dbReference type="ChEBI" id="CHEBI:65314"/>
        <dbReference type="ChEBI" id="CHEBI:65315"/>
        <dbReference type="EC" id="5.4.99.12"/>
    </reaction>
</comment>
<dbReference type="InterPro" id="IPR001406">
    <property type="entry name" value="PsdUridine_synth_TruA"/>
</dbReference>
<name>A0A5E4PHD1_9COXI</name>
<dbReference type="AlphaFoldDB" id="A0A5E4PHD1"/>
<dbReference type="InterPro" id="IPR020094">
    <property type="entry name" value="TruA/RsuA/RluB/E/F_N"/>
</dbReference>
<accession>A0A5E4PHD1</accession>
<comment type="subunit">
    <text evidence="4">Homodimer.</text>
</comment>
<evidence type="ECO:0000256" key="1">
    <source>
        <dbReference type="ARBA" id="ARBA00009375"/>
    </source>
</evidence>
<sequence length="258" mass="29753">MRIALGIEYNGHGYYGWQGQRSLPTIQGKLEEALSIVANEPVFLFCAGRTDANVHATGQVVHFDTRAKRHIDAWIWGTNSHLPSSIVVRWAKQVDYHFHARFTATARRYRYVIYNHPIRPAILNHRVTWHYYPLDIERMREAGRHLIGEQDFSSFRSSQCNSKSPMRNVTEFSISRQGDFVVIEIQANAFLHHMVRNIAGTLVKIGSNTREPEWMFEVLQARNRRAAAETAPADGLYLTRVLYPEPYIFPVSDPVFLI</sequence>
<evidence type="ECO:0000256" key="3">
    <source>
        <dbReference type="ARBA" id="ARBA00023235"/>
    </source>
</evidence>
<dbReference type="InterPro" id="IPR020097">
    <property type="entry name" value="PsdUridine_synth_TruA_a/b_dom"/>
</dbReference>
<keyword evidence="3 4" id="KW-0413">Isomerase</keyword>
<dbReference type="PANTHER" id="PTHR11142">
    <property type="entry name" value="PSEUDOURIDYLATE SYNTHASE"/>
    <property type="match status" value="1"/>
</dbReference>
<keyword evidence="10" id="KW-1185">Reference proteome</keyword>
<dbReference type="OrthoDB" id="9811823at2"/>
<comment type="function">
    <text evidence="4">Formation of pseudouridine at positions 38, 39 and 40 in the anticodon stem and loop of transfer RNAs.</text>
</comment>
<evidence type="ECO:0000256" key="7">
    <source>
        <dbReference type="RuleBase" id="RU003792"/>
    </source>
</evidence>
<comment type="similarity">
    <text evidence="1 4 7">Belongs to the tRNA pseudouridine synthase TruA family.</text>
</comment>
<dbReference type="NCBIfam" id="TIGR00071">
    <property type="entry name" value="hisT_truA"/>
    <property type="match status" value="1"/>
</dbReference>
<dbReference type="GO" id="GO:0160147">
    <property type="term" value="F:tRNA pseudouridine(38-40) synthase activity"/>
    <property type="evidence" value="ECO:0007669"/>
    <property type="project" value="UniProtKB-EC"/>
</dbReference>
<evidence type="ECO:0000256" key="2">
    <source>
        <dbReference type="ARBA" id="ARBA00022694"/>
    </source>
</evidence>
<keyword evidence="2 4" id="KW-0819">tRNA processing</keyword>
<dbReference type="SUPFAM" id="SSF55120">
    <property type="entry name" value="Pseudouridine synthase"/>
    <property type="match status" value="1"/>
</dbReference>
<organism evidence="9 10">
    <name type="scientific">Aquicella siphonis</name>
    <dbReference type="NCBI Taxonomy" id="254247"/>
    <lineage>
        <taxon>Bacteria</taxon>
        <taxon>Pseudomonadati</taxon>
        <taxon>Pseudomonadota</taxon>
        <taxon>Gammaproteobacteria</taxon>
        <taxon>Legionellales</taxon>
        <taxon>Coxiellaceae</taxon>
        <taxon>Aquicella</taxon>
    </lineage>
</organism>
<comment type="caution">
    <text evidence="4">Lacks conserved residue(s) required for the propagation of feature annotation.</text>
</comment>
<reference evidence="9 10" key="1">
    <citation type="submission" date="2019-08" db="EMBL/GenBank/DDBJ databases">
        <authorList>
            <person name="Guy L."/>
        </authorList>
    </citation>
    <scope>NUCLEOTIDE SEQUENCE [LARGE SCALE GENOMIC DNA]</scope>
    <source>
        <strain evidence="9 10">SGT-108</strain>
    </source>
</reference>
<feature type="domain" description="Pseudouridine synthase I TruA alpha/beta" evidence="8">
    <location>
        <begin position="144"/>
        <end position="244"/>
    </location>
</feature>
<dbReference type="FunFam" id="3.30.70.580:FF:000001">
    <property type="entry name" value="tRNA pseudouridine synthase A"/>
    <property type="match status" value="1"/>
</dbReference>
<dbReference type="Pfam" id="PF01416">
    <property type="entry name" value="PseudoU_synth_1"/>
    <property type="match status" value="2"/>
</dbReference>
<dbReference type="KEGG" id="asip:AQUSIP_11590"/>
<evidence type="ECO:0000256" key="5">
    <source>
        <dbReference type="PIRSR" id="PIRSR001430-1"/>
    </source>
</evidence>
<dbReference type="PANTHER" id="PTHR11142:SF0">
    <property type="entry name" value="TRNA PSEUDOURIDINE SYNTHASE-LIKE 1"/>
    <property type="match status" value="1"/>
</dbReference>
<feature type="binding site" evidence="4 6">
    <location>
        <position position="109"/>
    </location>
    <ligand>
        <name>substrate</name>
    </ligand>
</feature>